<dbReference type="RefSeq" id="XP_070858643.1">
    <property type="nucleotide sequence ID" value="XM_071003236.1"/>
</dbReference>
<evidence type="ECO:0000313" key="5">
    <source>
        <dbReference type="Proteomes" id="UP001610728"/>
    </source>
</evidence>
<dbReference type="InterPro" id="IPR006600">
    <property type="entry name" value="HTH_CenpB_DNA-bd_dom"/>
</dbReference>
<feature type="chain" id="PRO_5047523059" description="HTH CENPB-type domain-containing protein" evidence="2">
    <location>
        <begin position="19"/>
        <end position="297"/>
    </location>
</feature>
<feature type="signal peptide" evidence="2">
    <location>
        <begin position="1"/>
        <end position="18"/>
    </location>
</feature>
<dbReference type="Pfam" id="PF03221">
    <property type="entry name" value="HTH_Tnp_Tc5"/>
    <property type="match status" value="1"/>
</dbReference>
<keyword evidence="1" id="KW-0238">DNA-binding</keyword>
<sequence length="297" mass="32938">MQRWAVTLLLAFAASALAAPGSLQNVGENKNLDGDASVSKRVIVGCGFVNFDDVGWVCICVDDEEGPFPADDEYCAELQRHTKCAIISFVASTHGIQSRHDWIPKSRKLSDLEEETIVQFIIDLDSRGFPPRLRGVEEMANKLLAGRDASPIGKRWASNFVKRQPDLKTPFNRRYDYQRAKCEDPTIIGGWFRLVEDTVAKYGITLVDIYNFDETGFMIGLIASGMVVTGAERRGKAKSVQPGNWEWVTAIQAINAEGWAIAPFIVVAGRYHLASWYQESNLLGDLAIATTHPQSLD</sequence>
<evidence type="ECO:0000256" key="2">
    <source>
        <dbReference type="SAM" id="SignalP"/>
    </source>
</evidence>
<feature type="domain" description="HTH CENPB-type" evidence="3">
    <location>
        <begin position="101"/>
        <end position="170"/>
    </location>
</feature>
<evidence type="ECO:0000259" key="3">
    <source>
        <dbReference type="PROSITE" id="PS51253"/>
    </source>
</evidence>
<evidence type="ECO:0000313" key="4">
    <source>
        <dbReference type="EMBL" id="KAL2887463.1"/>
    </source>
</evidence>
<comment type="caution">
    <text evidence="4">The sequence shown here is derived from an EMBL/GenBank/DDBJ whole genome shotgun (WGS) entry which is preliminary data.</text>
</comment>
<dbReference type="EMBL" id="JABSNW010000005">
    <property type="protein sequence ID" value="KAL2887463.1"/>
    <property type="molecule type" value="Genomic_DNA"/>
</dbReference>
<dbReference type="GeneID" id="98119196"/>
<reference evidence="4 5" key="1">
    <citation type="submission" date="2020-05" db="EMBL/GenBank/DDBJ databases">
        <title>Ceratocystis lukuohia genome.</title>
        <authorList>
            <person name="Harrington T.C."/>
            <person name="Kim K."/>
            <person name="Mayers C.G."/>
        </authorList>
    </citation>
    <scope>NUCLEOTIDE SEQUENCE [LARGE SCALE GENOMIC DNA]</scope>
    <source>
        <strain evidence="4 5">C4212</strain>
    </source>
</reference>
<organism evidence="4 5">
    <name type="scientific">Ceratocystis lukuohia</name>
    <dbReference type="NCBI Taxonomy" id="2019550"/>
    <lineage>
        <taxon>Eukaryota</taxon>
        <taxon>Fungi</taxon>
        <taxon>Dikarya</taxon>
        <taxon>Ascomycota</taxon>
        <taxon>Pezizomycotina</taxon>
        <taxon>Sordariomycetes</taxon>
        <taxon>Hypocreomycetidae</taxon>
        <taxon>Microascales</taxon>
        <taxon>Ceratocystidaceae</taxon>
        <taxon>Ceratocystis</taxon>
    </lineage>
</organism>
<keyword evidence="2" id="KW-0732">Signal</keyword>
<proteinExistence type="predicted"/>
<dbReference type="Proteomes" id="UP001610728">
    <property type="component" value="Unassembled WGS sequence"/>
</dbReference>
<accession>A0ABR4MGP2</accession>
<keyword evidence="5" id="KW-1185">Reference proteome</keyword>
<name>A0ABR4MGP2_9PEZI</name>
<dbReference type="PROSITE" id="PS51253">
    <property type="entry name" value="HTH_CENPB"/>
    <property type="match status" value="1"/>
</dbReference>
<protein>
    <recommendedName>
        <fullName evidence="3">HTH CENPB-type domain-containing protein</fullName>
    </recommendedName>
</protein>
<evidence type="ECO:0000256" key="1">
    <source>
        <dbReference type="ARBA" id="ARBA00023125"/>
    </source>
</evidence>
<gene>
    <name evidence="4" type="ORF">HOO65_050584</name>
</gene>